<evidence type="ECO:0000313" key="2">
    <source>
        <dbReference type="Proteomes" id="UP000018936"/>
    </source>
</evidence>
<dbReference type="AlphaFoldDB" id="V8NRP2"/>
<evidence type="ECO:0000313" key="1">
    <source>
        <dbReference type="EMBL" id="ETE64934.1"/>
    </source>
</evidence>
<name>V8NRP2_OPHHA</name>
<protein>
    <submittedName>
        <fullName evidence="1">Pituitary adenylate cyclase-activating polypeptide type I receptor</fullName>
    </submittedName>
</protein>
<dbReference type="EMBL" id="AZIM01002053">
    <property type="protein sequence ID" value="ETE64934.1"/>
    <property type="molecule type" value="Genomic_DNA"/>
</dbReference>
<proteinExistence type="predicted"/>
<dbReference type="Proteomes" id="UP000018936">
    <property type="component" value="Unassembled WGS sequence"/>
</dbReference>
<gene>
    <name evidence="1" type="primary">ADCYAP1R1</name>
    <name evidence="1" type="ORF">L345_09303</name>
</gene>
<keyword evidence="2" id="KW-1185">Reference proteome</keyword>
<comment type="caution">
    <text evidence="1">The sequence shown here is derived from an EMBL/GenBank/DDBJ whole genome shotgun (WGS) entry which is preliminary data.</text>
</comment>
<dbReference type="OrthoDB" id="5967113at2759"/>
<sequence>MHSDCFIKKEQEACLENIQKLTSSMTFNGSSPGTAALDPLATEQAAFSRTHICEIVSPPHLGKNDS</sequence>
<keyword evidence="1" id="KW-0675">Receptor</keyword>
<accession>V8NRP2</accession>
<reference evidence="1 2" key="1">
    <citation type="journal article" date="2013" name="Proc. Natl. Acad. Sci. U.S.A.">
        <title>The king cobra genome reveals dynamic gene evolution and adaptation in the snake venom system.</title>
        <authorList>
            <person name="Vonk F.J."/>
            <person name="Casewell N.R."/>
            <person name="Henkel C.V."/>
            <person name="Heimberg A.M."/>
            <person name="Jansen H.J."/>
            <person name="McCleary R.J."/>
            <person name="Kerkkamp H.M."/>
            <person name="Vos R.A."/>
            <person name="Guerreiro I."/>
            <person name="Calvete J.J."/>
            <person name="Wuster W."/>
            <person name="Woods A.E."/>
            <person name="Logan J.M."/>
            <person name="Harrison R.A."/>
            <person name="Castoe T.A."/>
            <person name="de Koning A.P."/>
            <person name="Pollock D.D."/>
            <person name="Yandell M."/>
            <person name="Calderon D."/>
            <person name="Renjifo C."/>
            <person name="Currier R.B."/>
            <person name="Salgado D."/>
            <person name="Pla D."/>
            <person name="Sanz L."/>
            <person name="Hyder A.S."/>
            <person name="Ribeiro J.M."/>
            <person name="Arntzen J.W."/>
            <person name="van den Thillart G.E."/>
            <person name="Boetzer M."/>
            <person name="Pirovano W."/>
            <person name="Dirks R.P."/>
            <person name="Spaink H.P."/>
            <person name="Duboule D."/>
            <person name="McGlinn E."/>
            <person name="Kini R.M."/>
            <person name="Richardson M.K."/>
        </authorList>
    </citation>
    <scope>NUCLEOTIDE SEQUENCE</scope>
    <source>
        <tissue evidence="1">Blood</tissue>
    </source>
</reference>
<organism evidence="1 2">
    <name type="scientific">Ophiophagus hannah</name>
    <name type="common">King cobra</name>
    <name type="synonym">Naja hannah</name>
    <dbReference type="NCBI Taxonomy" id="8665"/>
    <lineage>
        <taxon>Eukaryota</taxon>
        <taxon>Metazoa</taxon>
        <taxon>Chordata</taxon>
        <taxon>Craniata</taxon>
        <taxon>Vertebrata</taxon>
        <taxon>Euteleostomi</taxon>
        <taxon>Lepidosauria</taxon>
        <taxon>Squamata</taxon>
        <taxon>Bifurcata</taxon>
        <taxon>Unidentata</taxon>
        <taxon>Episquamata</taxon>
        <taxon>Toxicofera</taxon>
        <taxon>Serpentes</taxon>
        <taxon>Colubroidea</taxon>
        <taxon>Elapidae</taxon>
        <taxon>Elapinae</taxon>
        <taxon>Ophiophagus</taxon>
    </lineage>
</organism>